<protein>
    <recommendedName>
        <fullName evidence="3">TraG P-loop domain-containing protein</fullName>
    </recommendedName>
</protein>
<organism evidence="1 2">
    <name type="scientific">Clostridium celatum DSM 1785</name>
    <dbReference type="NCBI Taxonomy" id="545697"/>
    <lineage>
        <taxon>Bacteria</taxon>
        <taxon>Bacillati</taxon>
        <taxon>Bacillota</taxon>
        <taxon>Clostridia</taxon>
        <taxon>Eubacteriales</taxon>
        <taxon>Clostridiaceae</taxon>
        <taxon>Clostridium</taxon>
    </lineage>
</organism>
<keyword evidence="2" id="KW-1185">Reference proteome</keyword>
<dbReference type="InterPro" id="IPR027417">
    <property type="entry name" value="P-loop_NTPase"/>
</dbReference>
<name>L1Q8E5_9CLOT</name>
<dbReference type="RefSeq" id="WP_005215138.1">
    <property type="nucleotide sequence ID" value="NZ_KB291681.1"/>
</dbReference>
<proteinExistence type="predicted"/>
<dbReference type="EMBL" id="AMEZ01000093">
    <property type="protein sequence ID" value="EKY23872.1"/>
    <property type="molecule type" value="Genomic_DNA"/>
</dbReference>
<evidence type="ECO:0008006" key="3">
    <source>
        <dbReference type="Google" id="ProtNLM"/>
    </source>
</evidence>
<dbReference type="eggNOG" id="COG0433">
    <property type="taxonomic scope" value="Bacteria"/>
</dbReference>
<dbReference type="SUPFAM" id="SSF52540">
    <property type="entry name" value="P-loop containing nucleoside triphosphate hydrolases"/>
    <property type="match status" value="1"/>
</dbReference>
<comment type="caution">
    <text evidence="1">The sequence shown here is derived from an EMBL/GenBank/DDBJ whole genome shotgun (WGS) entry which is preliminary data.</text>
</comment>
<dbReference type="Proteomes" id="UP000010420">
    <property type="component" value="Unassembled WGS sequence"/>
</dbReference>
<reference evidence="1 2" key="1">
    <citation type="submission" date="2012-05" db="EMBL/GenBank/DDBJ databases">
        <authorList>
            <person name="Weinstock G."/>
            <person name="Sodergren E."/>
            <person name="Lobos E.A."/>
            <person name="Fulton L."/>
            <person name="Fulton R."/>
            <person name="Courtney L."/>
            <person name="Fronick C."/>
            <person name="O'Laughlin M."/>
            <person name="Godfrey J."/>
            <person name="Wilson R.M."/>
            <person name="Miner T."/>
            <person name="Farmer C."/>
            <person name="Delehaunty K."/>
            <person name="Cordes M."/>
            <person name="Minx P."/>
            <person name="Tomlinson C."/>
            <person name="Chen J."/>
            <person name="Wollam A."/>
            <person name="Pepin K.H."/>
            <person name="Bhonagiri V."/>
            <person name="Zhang X."/>
            <person name="Suruliraj S."/>
            <person name="Warren W."/>
            <person name="Mitreva M."/>
            <person name="Mardis E.R."/>
            <person name="Wilson R.K."/>
        </authorList>
    </citation>
    <scope>NUCLEOTIDE SEQUENCE [LARGE SCALE GENOMIC DNA]</scope>
    <source>
        <strain evidence="1 2">DSM 1785</strain>
    </source>
</reference>
<dbReference type="HOGENOM" id="CLU_020301_0_0_9"/>
<accession>L1Q8E5</accession>
<evidence type="ECO:0000313" key="1">
    <source>
        <dbReference type="EMBL" id="EKY23872.1"/>
    </source>
</evidence>
<dbReference type="OrthoDB" id="1749414at2"/>
<sequence>MIKSIKLSKYFELVKPEYSYIQVIPHKSIRNYNSANIAKAIAYTFKRADKMIKIEQKKLFFKTNFKISYVIDINKSNASFYFIVPKPFVNVILEKICEIWSKATVKILDDPINGFTKNAEYYELSYKKEDALSLNTDFRSNEPLNSILNVMDIMKDDDRVTIIYNFVSNPQFNWIDRYNNTMNKIRERKSIDKNIFSINAICRNTLIYILDTINAVIEVINDFTGGSNKESKESMYNVVLGILEKQDELSVATKKKKDSTVINTQIGVISDSIDDTRKNNNVIAVTQAFRSIDGDNELVSDRVKTPFTLEQYNYNTKISTVSVEEGSNFIQIPARTLLNQHKIDHITVEEAAVPDELKVGYISLGENRNKGNVINTYLEDDYDIGSLPLMILGRQGGGKSTYLANYCKYAMSRNESIFVLDYIKNCEMSRDIETVVPKDKLVILDFSKVENLQSFSYNELKFKEDTFESKYEVANKKSQLTLELVNSINLNGDPFSPKMERFLMSACDIVFTIKENATFKDIIRCLTDHKYRGNIINNIPEEYIKKFEEDISALEELDEWSKATKDTPSEKIGTRESKIEGVLDRMTLLKRDFYLKMMFNKAPDDNVNFIDLMEQGKVVLIRLPQSKFKKYVKNVICTFLMTKLWTSVETRGDIYKKPTRTHIIIDELSQIHTAEMYLDSIITETRKYGFKPVLTGQRLFQLSKQFIEDLKSAGASFMMLKGSLKEDFTYFKEEIGEDFTYEDLDSMEQYSSLNLIQYSKGFTSFITKLPKPV</sequence>
<dbReference type="Gene3D" id="3.40.50.300">
    <property type="entry name" value="P-loop containing nucleotide triphosphate hydrolases"/>
    <property type="match status" value="1"/>
</dbReference>
<dbReference type="PATRIC" id="fig|545697.3.peg.2836"/>
<dbReference type="STRING" id="545697.HMPREF0216_02885"/>
<dbReference type="AlphaFoldDB" id="L1Q8E5"/>
<gene>
    <name evidence="1" type="ORF">HMPREF0216_02885</name>
</gene>
<evidence type="ECO:0000313" key="2">
    <source>
        <dbReference type="Proteomes" id="UP000010420"/>
    </source>
</evidence>